<comment type="caution">
    <text evidence="1">The sequence shown here is derived from an EMBL/GenBank/DDBJ whole genome shotgun (WGS) entry which is preliminary data.</text>
</comment>
<dbReference type="EMBL" id="JAGKSB010000004">
    <property type="protein sequence ID" value="MBP3942988.1"/>
    <property type="molecule type" value="Genomic_DNA"/>
</dbReference>
<reference evidence="1" key="1">
    <citation type="submission" date="2021-03" db="EMBL/GenBank/DDBJ databases">
        <authorList>
            <person name="Lu T."/>
            <person name="Wang Q."/>
            <person name="Han X."/>
        </authorList>
    </citation>
    <scope>NUCLEOTIDE SEQUENCE</scope>
    <source>
        <strain evidence="1">WQ 2009</strain>
    </source>
</reference>
<organism evidence="1 2">
    <name type="scientific">Rhinopithecimicrobium faecis</name>
    <dbReference type="NCBI Taxonomy" id="2820698"/>
    <lineage>
        <taxon>Bacteria</taxon>
        <taxon>Pseudomonadati</taxon>
        <taxon>Bacteroidota</taxon>
        <taxon>Sphingobacteriia</taxon>
        <taxon>Sphingobacteriales</taxon>
        <taxon>Sphingobacteriaceae</taxon>
        <taxon>Rhinopithecimicrobium</taxon>
    </lineage>
</organism>
<name>A0A8T4HCB8_9SPHI</name>
<evidence type="ECO:0000313" key="1">
    <source>
        <dbReference type="EMBL" id="MBP3942988.1"/>
    </source>
</evidence>
<accession>A0A8T4HCB8</accession>
<dbReference type="Proteomes" id="UP000679691">
    <property type="component" value="Unassembled WGS sequence"/>
</dbReference>
<dbReference type="AlphaFoldDB" id="A0A8T4HCB8"/>
<gene>
    <name evidence="1" type="ORF">J5U18_05305</name>
</gene>
<proteinExistence type="predicted"/>
<protein>
    <submittedName>
        <fullName evidence="1">3-oxoacyl-ACP synthase</fullName>
    </submittedName>
</protein>
<evidence type="ECO:0000313" key="2">
    <source>
        <dbReference type="Proteomes" id="UP000679691"/>
    </source>
</evidence>
<dbReference type="RefSeq" id="WP_353546475.1">
    <property type="nucleotide sequence ID" value="NZ_JAGKSB010000004.1"/>
</dbReference>
<keyword evidence="2" id="KW-1185">Reference proteome</keyword>
<sequence length="154" mass="17178">MTVLVPQLKEEALNACLKKVNERIYHAEYALVQAREASNDDTKSSAGDKYETTREMMQQDIARNMQQLQEAQKEKIILDSITVDKVCNKAELGALVKTNRGIFYLAVSIGAVDILKNKIFAISQSSPIGQLLKGKEVGHEIQFNGVTQQILEII</sequence>